<dbReference type="GO" id="GO:0005737">
    <property type="term" value="C:cytoplasm"/>
    <property type="evidence" value="ECO:0007669"/>
    <property type="project" value="TreeGrafter"/>
</dbReference>
<proteinExistence type="inferred from homology"/>
<evidence type="ECO:0000313" key="3">
    <source>
        <dbReference type="EMBL" id="TDK36779.1"/>
    </source>
</evidence>
<dbReference type="PIRSF" id="PIRSF016184">
    <property type="entry name" value="PhzC_PhzF"/>
    <property type="match status" value="1"/>
</dbReference>
<dbReference type="Proteomes" id="UP000295238">
    <property type="component" value="Unassembled WGS sequence"/>
</dbReference>
<dbReference type="PANTHER" id="PTHR13774">
    <property type="entry name" value="PHENAZINE BIOSYNTHESIS PROTEIN"/>
    <property type="match status" value="1"/>
</dbReference>
<dbReference type="SUPFAM" id="SSF54506">
    <property type="entry name" value="Diaminopimelate epimerase-like"/>
    <property type="match status" value="1"/>
</dbReference>
<evidence type="ECO:0000256" key="1">
    <source>
        <dbReference type="ARBA" id="ARBA00008270"/>
    </source>
</evidence>
<dbReference type="OrthoDB" id="9788221at2"/>
<comment type="similarity">
    <text evidence="1">Belongs to the PhzF family.</text>
</comment>
<evidence type="ECO:0000256" key="2">
    <source>
        <dbReference type="PIRSR" id="PIRSR016184-1"/>
    </source>
</evidence>
<protein>
    <submittedName>
        <fullName evidence="3">PhzF family phenazine biosynthesis protein</fullName>
    </submittedName>
</protein>
<sequence length="305" mass="33033">MARRYSIYDVFTSRKLSGNPLAVVFDGDGLESREMQAIAREMNLSETVFVQPATHAAHAARLRIFTPGKELPFAGHPTVGAAIALAERNHGSATDELDLVCVLEEEVGPIRCAVRLRRNEAGFAEFDLPRTPVRIDLPLDRQQIADALSVKSTEIGFENHVASIWSAGVPFLMIPLRNLAAVETVQFDPGLWEKAAPFVEGGLVSAYIYCRGGVHHQAKFHARMFSPDMGIAEDPATGSAVAGLSGAIRHFDALPDGHHPLLVEQGVEMGRPSLIHLHIDVKEGRISRARIGGQAVKVAEGSLDV</sequence>
<dbReference type="AlphaFoldDB" id="A0A4R5UJ64"/>
<dbReference type="Gene3D" id="3.10.310.10">
    <property type="entry name" value="Diaminopimelate Epimerase, Chain A, domain 1"/>
    <property type="match status" value="2"/>
</dbReference>
<evidence type="ECO:0000313" key="4">
    <source>
        <dbReference type="Proteomes" id="UP000295238"/>
    </source>
</evidence>
<accession>A0A4R5UJ64</accession>
<dbReference type="EMBL" id="SMTL01000002">
    <property type="protein sequence ID" value="TDK36779.1"/>
    <property type="molecule type" value="Genomic_DNA"/>
</dbReference>
<feature type="active site" evidence="2">
    <location>
        <position position="46"/>
    </location>
</feature>
<gene>
    <name evidence="3" type="ORF">E2F50_07630</name>
</gene>
<dbReference type="NCBIfam" id="TIGR00654">
    <property type="entry name" value="PhzF_family"/>
    <property type="match status" value="1"/>
</dbReference>
<reference evidence="3 4" key="1">
    <citation type="submission" date="2019-03" db="EMBL/GenBank/DDBJ databases">
        <title>Rhizobium sp. nov., an bacterium isolated from biocrust in Mu Us Desert.</title>
        <authorList>
            <person name="Lixiong L."/>
        </authorList>
    </citation>
    <scope>NUCLEOTIDE SEQUENCE [LARGE SCALE GENOMIC DNA]</scope>
    <source>
        <strain evidence="3 4">SPY-1</strain>
    </source>
</reference>
<comment type="caution">
    <text evidence="3">The sequence shown here is derived from an EMBL/GenBank/DDBJ whole genome shotgun (WGS) entry which is preliminary data.</text>
</comment>
<dbReference type="Pfam" id="PF02567">
    <property type="entry name" value="PhzC-PhzF"/>
    <property type="match status" value="1"/>
</dbReference>
<organism evidence="3 4">
    <name type="scientific">Rhizobium deserti</name>
    <dbReference type="NCBI Taxonomy" id="2547961"/>
    <lineage>
        <taxon>Bacteria</taxon>
        <taxon>Pseudomonadati</taxon>
        <taxon>Pseudomonadota</taxon>
        <taxon>Alphaproteobacteria</taxon>
        <taxon>Hyphomicrobiales</taxon>
        <taxon>Rhizobiaceae</taxon>
        <taxon>Rhizobium/Agrobacterium group</taxon>
        <taxon>Rhizobium</taxon>
    </lineage>
</organism>
<name>A0A4R5UJ64_9HYPH</name>
<keyword evidence="4" id="KW-1185">Reference proteome</keyword>
<dbReference type="InterPro" id="IPR003719">
    <property type="entry name" value="Phenazine_PhzF-like"/>
</dbReference>
<dbReference type="GO" id="GO:0016853">
    <property type="term" value="F:isomerase activity"/>
    <property type="evidence" value="ECO:0007669"/>
    <property type="project" value="TreeGrafter"/>
</dbReference>
<dbReference type="RefSeq" id="WP_133315542.1">
    <property type="nucleotide sequence ID" value="NZ_SMTL01000002.1"/>
</dbReference>
<dbReference type="PANTHER" id="PTHR13774:SF32">
    <property type="entry name" value="ANTISENSE-ENHANCING SEQUENCE 1"/>
    <property type="match status" value="1"/>
</dbReference>